<evidence type="ECO:0000313" key="8">
    <source>
        <dbReference type="Proteomes" id="UP000035762"/>
    </source>
</evidence>
<dbReference type="OrthoDB" id="7066062at2"/>
<evidence type="ECO:0000259" key="6">
    <source>
        <dbReference type="Pfam" id="PF09864"/>
    </source>
</evidence>
<proteinExistence type="predicted"/>
<dbReference type="AlphaFoldDB" id="A0A090MPR8"/>
<keyword evidence="3" id="KW-0564">Palmitate</keyword>
<accession>A0A090MPR8</accession>
<dbReference type="InterPro" id="IPR018660">
    <property type="entry name" value="MliC"/>
</dbReference>
<reference evidence="7 8" key="1">
    <citation type="journal article" date="2014" name="Genome Announc.">
        <title>Genome Sequence of Afipia felis Strain 76713, Isolated in Hospital Water Using an Amoeba Co-Culture Procedure.</title>
        <authorList>
            <person name="Benamar S."/>
            <person name="La Scola B."/>
            <person name="Croce O."/>
        </authorList>
    </citation>
    <scope>NUCLEOTIDE SEQUENCE [LARGE SCALE GENOMIC DNA]</scope>
    <source>
        <strain evidence="7 8">76713</strain>
    </source>
</reference>
<dbReference type="InterPro" id="IPR052755">
    <property type="entry name" value="Lysozyme_Inhibitor_LprI"/>
</dbReference>
<gene>
    <name evidence="7" type="ORF">BN961_01069</name>
</gene>
<evidence type="ECO:0000256" key="5">
    <source>
        <dbReference type="SAM" id="SignalP"/>
    </source>
</evidence>
<feature type="signal peptide" evidence="5">
    <location>
        <begin position="1"/>
        <end position="24"/>
    </location>
</feature>
<keyword evidence="4" id="KW-0449">Lipoprotein</keyword>
<evidence type="ECO:0000256" key="3">
    <source>
        <dbReference type="ARBA" id="ARBA00023139"/>
    </source>
</evidence>
<evidence type="ECO:0000256" key="2">
    <source>
        <dbReference type="ARBA" id="ARBA00023136"/>
    </source>
</evidence>
<feature type="chain" id="PRO_5001860702" evidence="5">
    <location>
        <begin position="25"/>
        <end position="213"/>
    </location>
</feature>
<dbReference type="EMBL" id="CCAZ020000001">
    <property type="protein sequence ID" value="CEG07669.1"/>
    <property type="molecule type" value="Genomic_DNA"/>
</dbReference>
<dbReference type="Gene3D" id="2.40.128.200">
    <property type="match status" value="1"/>
</dbReference>
<feature type="domain" description="C-type lysozyme inhibitor" evidence="6">
    <location>
        <begin position="134"/>
        <end position="203"/>
    </location>
</feature>
<dbReference type="PANTHER" id="PTHR37549">
    <property type="entry name" value="LIPOPROTEIN LPRI"/>
    <property type="match status" value="1"/>
</dbReference>
<dbReference type="InterPro" id="IPR036328">
    <property type="entry name" value="MliC_sf"/>
</dbReference>
<organism evidence="7 8">
    <name type="scientific">Afipia felis</name>
    <name type="common">Cat scratch disease bacillus</name>
    <dbReference type="NCBI Taxonomy" id="1035"/>
    <lineage>
        <taxon>Bacteria</taxon>
        <taxon>Pseudomonadati</taxon>
        <taxon>Pseudomonadota</taxon>
        <taxon>Alphaproteobacteria</taxon>
        <taxon>Hyphomicrobiales</taxon>
        <taxon>Nitrobacteraceae</taxon>
        <taxon>Afipia</taxon>
    </lineage>
</organism>
<evidence type="ECO:0000256" key="4">
    <source>
        <dbReference type="ARBA" id="ARBA00023288"/>
    </source>
</evidence>
<dbReference type="Pfam" id="PF09864">
    <property type="entry name" value="MliC"/>
    <property type="match status" value="1"/>
</dbReference>
<dbReference type="PANTHER" id="PTHR37549:SF1">
    <property type="entry name" value="LIPOPROTEIN LPRI"/>
    <property type="match status" value="1"/>
</dbReference>
<sequence length="213" mass="22603">MKSVIAPAAVATFFWSAAIAPASAQAVAVQAGFDCARAEAPIEKLICGNPTLAMLDRETTRVLTLTREDASVSQPNILKDQDNWLKQRNECMTSTDKERCLADSYVGRISALRADSRAVRAAKAGISLGPFNAVCDNGNTSLTVVFVNSKPSYAYVAGRKDTIVLKQALSGSGARYEAQYPKGQARLWNKGNAAQIALPGGKDMGCTMTPAGK</sequence>
<dbReference type="Proteomes" id="UP000035762">
    <property type="component" value="Unassembled WGS sequence"/>
</dbReference>
<keyword evidence="2" id="KW-0472">Membrane</keyword>
<protein>
    <submittedName>
        <fullName evidence="7">Lysozyme inhibitor</fullName>
    </submittedName>
</protein>
<dbReference type="GO" id="GO:0005576">
    <property type="term" value="C:extracellular region"/>
    <property type="evidence" value="ECO:0007669"/>
    <property type="project" value="TreeGrafter"/>
</dbReference>
<dbReference type="RefSeq" id="WP_048755857.1">
    <property type="nucleotide sequence ID" value="NZ_CCAZ020000001.1"/>
</dbReference>
<dbReference type="STRING" id="1035.BN961_01069"/>
<name>A0A090MPR8_AFIFE</name>
<keyword evidence="8" id="KW-1185">Reference proteome</keyword>
<evidence type="ECO:0000313" key="7">
    <source>
        <dbReference type="EMBL" id="CEG07669.1"/>
    </source>
</evidence>
<evidence type="ECO:0000256" key="1">
    <source>
        <dbReference type="ARBA" id="ARBA00022729"/>
    </source>
</evidence>
<dbReference type="SUPFAM" id="SSF141488">
    <property type="entry name" value="YdhA-like"/>
    <property type="match status" value="1"/>
</dbReference>
<comment type="caution">
    <text evidence="7">The sequence shown here is derived from an EMBL/GenBank/DDBJ whole genome shotgun (WGS) entry which is preliminary data.</text>
</comment>
<keyword evidence="1 5" id="KW-0732">Signal</keyword>